<dbReference type="EMBL" id="BKCJ011254354">
    <property type="protein sequence ID" value="GFD10756.1"/>
    <property type="molecule type" value="Genomic_DNA"/>
</dbReference>
<feature type="non-terminal residue" evidence="2">
    <location>
        <position position="212"/>
    </location>
</feature>
<accession>A0A699TNM8</accession>
<comment type="caution">
    <text evidence="2">The sequence shown here is derived from an EMBL/GenBank/DDBJ whole genome shotgun (WGS) entry which is preliminary data.</text>
</comment>
<gene>
    <name evidence="2" type="ORF">Tci_882725</name>
</gene>
<feature type="non-terminal residue" evidence="2">
    <location>
        <position position="1"/>
    </location>
</feature>
<evidence type="ECO:0000256" key="1">
    <source>
        <dbReference type="SAM" id="MobiDB-lite"/>
    </source>
</evidence>
<dbReference type="AlphaFoldDB" id="A0A699TNM8"/>
<feature type="compositionally biased region" description="Low complexity" evidence="1">
    <location>
        <begin position="50"/>
        <end position="65"/>
    </location>
</feature>
<protein>
    <submittedName>
        <fullName evidence="2">Uncharacterized protein</fullName>
    </submittedName>
</protein>
<sequence>KKRRDSPNTPPGSPPHQPPPPLPPTSPSGAFGSSQVPPSPPPPPSTNQEGQSKGSAVPSSSKTSASAGYQAWITTDTRLRPSISLTHADLQMDNDMAPDAQAQSYDDEDIGNAHIPKVNLRQDWWKLLKEERPATLEPAWSIPSSDVPVPKNNWASALASTYLPPPEDSLLAQTGDIAMFMDWFCKRRGITELKPQDLEGPAFELVKVFHPN</sequence>
<reference evidence="2" key="1">
    <citation type="journal article" date="2019" name="Sci. Rep.">
        <title>Draft genome of Tanacetum cinerariifolium, the natural source of mosquito coil.</title>
        <authorList>
            <person name="Yamashiro T."/>
            <person name="Shiraishi A."/>
            <person name="Satake H."/>
            <person name="Nakayama K."/>
        </authorList>
    </citation>
    <scope>NUCLEOTIDE SEQUENCE</scope>
</reference>
<feature type="compositionally biased region" description="Pro residues" evidence="1">
    <location>
        <begin position="8"/>
        <end position="26"/>
    </location>
</feature>
<proteinExistence type="predicted"/>
<organism evidence="2">
    <name type="scientific">Tanacetum cinerariifolium</name>
    <name type="common">Dalmatian daisy</name>
    <name type="synonym">Chrysanthemum cinerariifolium</name>
    <dbReference type="NCBI Taxonomy" id="118510"/>
    <lineage>
        <taxon>Eukaryota</taxon>
        <taxon>Viridiplantae</taxon>
        <taxon>Streptophyta</taxon>
        <taxon>Embryophyta</taxon>
        <taxon>Tracheophyta</taxon>
        <taxon>Spermatophyta</taxon>
        <taxon>Magnoliopsida</taxon>
        <taxon>eudicotyledons</taxon>
        <taxon>Gunneridae</taxon>
        <taxon>Pentapetalae</taxon>
        <taxon>asterids</taxon>
        <taxon>campanulids</taxon>
        <taxon>Asterales</taxon>
        <taxon>Asteraceae</taxon>
        <taxon>Asteroideae</taxon>
        <taxon>Anthemideae</taxon>
        <taxon>Anthemidinae</taxon>
        <taxon>Tanacetum</taxon>
    </lineage>
</organism>
<name>A0A699TNM8_TANCI</name>
<feature type="region of interest" description="Disordered" evidence="1">
    <location>
        <begin position="1"/>
        <end position="65"/>
    </location>
</feature>
<evidence type="ECO:0000313" key="2">
    <source>
        <dbReference type="EMBL" id="GFD10756.1"/>
    </source>
</evidence>